<dbReference type="EMBL" id="JAGSCS010000012">
    <property type="protein sequence ID" value="MBR0576591.1"/>
    <property type="molecule type" value="Genomic_DNA"/>
</dbReference>
<keyword evidence="3" id="KW-1185">Reference proteome</keyword>
<comment type="caution">
    <text evidence="2">The sequence shown here is derived from an EMBL/GenBank/DDBJ whole genome shotgun (WGS) entry which is preliminary data.</text>
</comment>
<dbReference type="Gene3D" id="3.90.1150.200">
    <property type="match status" value="1"/>
</dbReference>
<accession>A0A941CSJ5</accession>
<dbReference type="SUPFAM" id="SSF159888">
    <property type="entry name" value="YdhG-like"/>
    <property type="match status" value="1"/>
</dbReference>
<sequence length="141" mass="16096">MKENEQEDPMMPNEIDAYIAACPAEVQEKLKALREVIREEAPLAKEKISYGLPTFHQEQNLIHFAAFEGHIGVYPGSEAMEVFAEELKGYSTSKGTIRIPLTEPLPFPLIRRIVQYRLKAVEALKEERKRKKAEKAAQKKS</sequence>
<dbReference type="Proteomes" id="UP000675379">
    <property type="component" value="Unassembled WGS sequence"/>
</dbReference>
<dbReference type="Pfam" id="PF08818">
    <property type="entry name" value="DUF1801"/>
    <property type="match status" value="1"/>
</dbReference>
<name>A0A941CSJ5_9CLOT</name>
<evidence type="ECO:0000313" key="3">
    <source>
        <dbReference type="Proteomes" id="UP000675379"/>
    </source>
</evidence>
<evidence type="ECO:0000259" key="1">
    <source>
        <dbReference type="Pfam" id="PF08818"/>
    </source>
</evidence>
<proteinExistence type="predicted"/>
<reference evidence="2" key="1">
    <citation type="submission" date="2021-04" db="EMBL/GenBank/DDBJ databases">
        <title>Proteiniclasticum sedimins sp. nov., an obligate anaerobic bacterium isolated from anaerobic sludge.</title>
        <authorList>
            <person name="Liu J."/>
        </authorList>
    </citation>
    <scope>NUCLEOTIDE SEQUENCE</scope>
    <source>
        <strain evidence="2">BAD-10</strain>
    </source>
</reference>
<dbReference type="InterPro" id="IPR014922">
    <property type="entry name" value="YdhG-like"/>
</dbReference>
<evidence type="ECO:0000313" key="2">
    <source>
        <dbReference type="EMBL" id="MBR0576591.1"/>
    </source>
</evidence>
<protein>
    <submittedName>
        <fullName evidence="2">DUF1801 domain-containing protein</fullName>
    </submittedName>
</protein>
<organism evidence="2 3">
    <name type="scientific">Proteiniclasticum sediminis</name>
    <dbReference type="NCBI Taxonomy" id="2804028"/>
    <lineage>
        <taxon>Bacteria</taxon>
        <taxon>Bacillati</taxon>
        <taxon>Bacillota</taxon>
        <taxon>Clostridia</taxon>
        <taxon>Eubacteriales</taxon>
        <taxon>Clostridiaceae</taxon>
        <taxon>Proteiniclasticum</taxon>
    </lineage>
</organism>
<feature type="domain" description="YdhG-like" evidence="1">
    <location>
        <begin position="27"/>
        <end position="117"/>
    </location>
</feature>
<gene>
    <name evidence="2" type="ORF">KCG48_09600</name>
</gene>
<dbReference type="AlphaFoldDB" id="A0A941CSJ5"/>